<name>A0A9P0LTN4_ACAOB</name>
<evidence type="ECO:0000256" key="1">
    <source>
        <dbReference type="SAM" id="MobiDB-lite"/>
    </source>
</evidence>
<protein>
    <submittedName>
        <fullName evidence="2">Uncharacterized protein</fullName>
    </submittedName>
</protein>
<evidence type="ECO:0000313" key="2">
    <source>
        <dbReference type="EMBL" id="CAH1999732.1"/>
    </source>
</evidence>
<accession>A0A9P0LTN4</accession>
<organism evidence="2 3">
    <name type="scientific">Acanthoscelides obtectus</name>
    <name type="common">Bean weevil</name>
    <name type="synonym">Bruchus obtectus</name>
    <dbReference type="NCBI Taxonomy" id="200917"/>
    <lineage>
        <taxon>Eukaryota</taxon>
        <taxon>Metazoa</taxon>
        <taxon>Ecdysozoa</taxon>
        <taxon>Arthropoda</taxon>
        <taxon>Hexapoda</taxon>
        <taxon>Insecta</taxon>
        <taxon>Pterygota</taxon>
        <taxon>Neoptera</taxon>
        <taxon>Endopterygota</taxon>
        <taxon>Coleoptera</taxon>
        <taxon>Polyphaga</taxon>
        <taxon>Cucujiformia</taxon>
        <taxon>Chrysomeloidea</taxon>
        <taxon>Chrysomelidae</taxon>
        <taxon>Bruchinae</taxon>
        <taxon>Bruchini</taxon>
        <taxon>Acanthoscelides</taxon>
    </lineage>
</organism>
<keyword evidence="3" id="KW-1185">Reference proteome</keyword>
<evidence type="ECO:0000313" key="3">
    <source>
        <dbReference type="Proteomes" id="UP001152888"/>
    </source>
</evidence>
<comment type="caution">
    <text evidence="2">The sequence shown here is derived from an EMBL/GenBank/DDBJ whole genome shotgun (WGS) entry which is preliminary data.</text>
</comment>
<proteinExistence type="predicted"/>
<gene>
    <name evidence="2" type="ORF">ACAOBT_LOCUS25160</name>
</gene>
<feature type="region of interest" description="Disordered" evidence="1">
    <location>
        <begin position="35"/>
        <end position="55"/>
    </location>
</feature>
<dbReference type="AlphaFoldDB" id="A0A9P0LTN4"/>
<dbReference type="EMBL" id="CAKOFQ010007379">
    <property type="protein sequence ID" value="CAH1999732.1"/>
    <property type="molecule type" value="Genomic_DNA"/>
</dbReference>
<sequence length="55" mass="6274">MRLHANKDEHVHRFGVATSKVKLTKSYCNALSKQPSSVRHLQEESPVKGSRICRK</sequence>
<reference evidence="2" key="1">
    <citation type="submission" date="2022-03" db="EMBL/GenBank/DDBJ databases">
        <authorList>
            <person name="Sayadi A."/>
        </authorList>
    </citation>
    <scope>NUCLEOTIDE SEQUENCE</scope>
</reference>
<dbReference type="Proteomes" id="UP001152888">
    <property type="component" value="Unassembled WGS sequence"/>
</dbReference>